<sequence length="695" mass="78415">MESAAAEAPPIPRKPACVLCKSRKVKCDRESPACGGCVKLGAECVPRENSKTRNRKKPNVELQRRLARCEELLQQFVAAEKREKSSEGTRTEPSPKSDTGTKSEDQDRSRDREMQALENSLGKLVIDKGSVRFTDSTPWATVFDELQAMRAIVEDAESPASLSSLPETTTIQQPSIANEANIMDVRESSARNPQHLHPPPSHAMLLWRMFVDRVNPITKLIHVPSTQRHLVQATATPPSLPRDTEVLFFSIYACAVGSMRPEECTRLLGQSKMELLDRFSKTLRKGLYRARFLEKPTFVLLQTLVLQLVVIPDRESAHANWVMSGVCIRSAQRLGLHRDGSQLGISPFQTELRRRVWWNIVLLDFRFAMASGFNPTPLSRACSCKMPTNINDADFDVDTATPLENRDGPTDMIVSLVVCSLSRCLTQRTNLSHAMFVVEKSDVSDELSRLHSIELEKFVVNFEEFLEDIVKRYCDPSAGDLHVLALQLKAAMVDKIRIMACKPKGAVEPPPEAKGDILFRVSLEAAEHVANHLQVMEGWNFVWYVLQYLEYDLFLHMIGRLCLQSTGDLVDRAWKVLPIIYQYQENYFEMSVHPYAVAGAVLVRAWRHRQESLLSQLGYLPPTPDYVQRVEQCLAANGSVGSSPPELMPPSGRVAPEHTRWEESEWGWNPPGFGIETYDLEYIVEEDPLAWPPPQ</sequence>
<dbReference type="GO" id="GO:0000981">
    <property type="term" value="F:DNA-binding transcription factor activity, RNA polymerase II-specific"/>
    <property type="evidence" value="ECO:0007669"/>
    <property type="project" value="InterPro"/>
</dbReference>
<dbReference type="Proteomes" id="UP000699042">
    <property type="component" value="Unassembled WGS sequence"/>
</dbReference>
<comment type="caution">
    <text evidence="6">The sequence shown here is derived from an EMBL/GenBank/DDBJ whole genome shotgun (WGS) entry which is preliminary data.</text>
</comment>
<evidence type="ECO:0000256" key="4">
    <source>
        <dbReference type="SAM" id="MobiDB-lite"/>
    </source>
</evidence>
<feature type="region of interest" description="Disordered" evidence="4">
    <location>
        <begin position="79"/>
        <end position="113"/>
    </location>
</feature>
<dbReference type="InterPro" id="IPR036864">
    <property type="entry name" value="Zn2-C6_fun-type_DNA-bd_sf"/>
</dbReference>
<dbReference type="SMART" id="SM00066">
    <property type="entry name" value="GAL4"/>
    <property type="match status" value="1"/>
</dbReference>
<keyword evidence="3" id="KW-0539">Nucleus</keyword>
<comment type="subcellular location">
    <subcellularLocation>
        <location evidence="1">Nucleus</location>
    </subcellularLocation>
</comment>
<dbReference type="InterPro" id="IPR007219">
    <property type="entry name" value="XnlR_reg_dom"/>
</dbReference>
<evidence type="ECO:0000256" key="3">
    <source>
        <dbReference type="ARBA" id="ARBA00023242"/>
    </source>
</evidence>
<evidence type="ECO:0000313" key="6">
    <source>
        <dbReference type="EMBL" id="KAG7041355.1"/>
    </source>
</evidence>
<accession>A0A9P7QTP0</accession>
<dbReference type="SUPFAM" id="SSF57701">
    <property type="entry name" value="Zn2/Cys6 DNA-binding domain"/>
    <property type="match status" value="1"/>
</dbReference>
<protein>
    <submittedName>
        <fullName evidence="6">Fungal specific transcription factor domain-containing protein</fullName>
    </submittedName>
</protein>
<dbReference type="GO" id="GO:0003677">
    <property type="term" value="F:DNA binding"/>
    <property type="evidence" value="ECO:0007669"/>
    <property type="project" value="InterPro"/>
</dbReference>
<dbReference type="CDD" id="cd12148">
    <property type="entry name" value="fungal_TF_MHR"/>
    <property type="match status" value="1"/>
</dbReference>
<dbReference type="InterPro" id="IPR001138">
    <property type="entry name" value="Zn2Cys6_DnaBD"/>
</dbReference>
<proteinExistence type="predicted"/>
<dbReference type="Pfam" id="PF04082">
    <property type="entry name" value="Fungal_trans"/>
    <property type="match status" value="1"/>
</dbReference>
<organism evidence="6 7">
    <name type="scientific">Colletotrichum scovillei</name>
    <dbReference type="NCBI Taxonomy" id="1209932"/>
    <lineage>
        <taxon>Eukaryota</taxon>
        <taxon>Fungi</taxon>
        <taxon>Dikarya</taxon>
        <taxon>Ascomycota</taxon>
        <taxon>Pezizomycotina</taxon>
        <taxon>Sordariomycetes</taxon>
        <taxon>Hypocreomycetidae</taxon>
        <taxon>Glomerellales</taxon>
        <taxon>Glomerellaceae</taxon>
        <taxon>Colletotrichum</taxon>
        <taxon>Colletotrichum acutatum species complex</taxon>
    </lineage>
</organism>
<keyword evidence="2" id="KW-0479">Metal-binding</keyword>
<dbReference type="CDD" id="cd00067">
    <property type="entry name" value="GAL4"/>
    <property type="match status" value="1"/>
</dbReference>
<dbReference type="AlphaFoldDB" id="A0A9P7QTP0"/>
<dbReference type="PROSITE" id="PS50048">
    <property type="entry name" value="ZN2_CY6_FUNGAL_2"/>
    <property type="match status" value="1"/>
</dbReference>
<dbReference type="PANTHER" id="PTHR31001:SF85">
    <property type="entry name" value="ZN(II)2CYS6 TRANSCRIPTION FACTOR (EUROFUNG)"/>
    <property type="match status" value="1"/>
</dbReference>
<evidence type="ECO:0000256" key="1">
    <source>
        <dbReference type="ARBA" id="ARBA00004123"/>
    </source>
</evidence>
<feature type="domain" description="Zn(2)-C6 fungal-type" evidence="5">
    <location>
        <begin position="16"/>
        <end position="45"/>
    </location>
</feature>
<name>A0A9P7QTP0_9PEZI</name>
<dbReference type="GO" id="GO:0006351">
    <property type="term" value="P:DNA-templated transcription"/>
    <property type="evidence" value="ECO:0007669"/>
    <property type="project" value="InterPro"/>
</dbReference>
<evidence type="ECO:0000259" key="5">
    <source>
        <dbReference type="PROSITE" id="PS50048"/>
    </source>
</evidence>
<keyword evidence="7" id="KW-1185">Reference proteome</keyword>
<evidence type="ECO:0000256" key="2">
    <source>
        <dbReference type="ARBA" id="ARBA00022723"/>
    </source>
</evidence>
<dbReference type="PROSITE" id="PS00463">
    <property type="entry name" value="ZN2_CY6_FUNGAL_1"/>
    <property type="match status" value="1"/>
</dbReference>
<reference evidence="6" key="1">
    <citation type="submission" date="2021-05" db="EMBL/GenBank/DDBJ databases">
        <title>Comparative genomics of three Colletotrichum scovillei strains and genetic complementation revealed genes involved fungal growth and virulence on chili pepper.</title>
        <authorList>
            <person name="Hsieh D.-K."/>
            <person name="Chuang S.-C."/>
            <person name="Chen C.-Y."/>
            <person name="Chao Y.-T."/>
            <person name="Lu M.-Y.J."/>
            <person name="Lee M.-H."/>
            <person name="Shih M.-C."/>
        </authorList>
    </citation>
    <scope>NUCLEOTIDE SEQUENCE</scope>
    <source>
        <strain evidence="6">Coll-153</strain>
    </source>
</reference>
<dbReference type="EMBL" id="JAESDN010000015">
    <property type="protein sequence ID" value="KAG7041355.1"/>
    <property type="molecule type" value="Genomic_DNA"/>
</dbReference>
<dbReference type="Gene3D" id="4.10.240.10">
    <property type="entry name" value="Zn(2)-C6 fungal-type DNA-binding domain"/>
    <property type="match status" value="1"/>
</dbReference>
<dbReference type="Pfam" id="PF00172">
    <property type="entry name" value="Zn_clus"/>
    <property type="match status" value="1"/>
</dbReference>
<gene>
    <name evidence="6" type="ORF">JMJ77_003461</name>
</gene>
<dbReference type="GO" id="GO:0005634">
    <property type="term" value="C:nucleus"/>
    <property type="evidence" value="ECO:0007669"/>
    <property type="project" value="UniProtKB-SubCell"/>
</dbReference>
<dbReference type="InterPro" id="IPR050613">
    <property type="entry name" value="Sec_Metabolite_Reg"/>
</dbReference>
<dbReference type="GO" id="GO:0008270">
    <property type="term" value="F:zinc ion binding"/>
    <property type="evidence" value="ECO:0007669"/>
    <property type="project" value="InterPro"/>
</dbReference>
<dbReference type="PANTHER" id="PTHR31001">
    <property type="entry name" value="UNCHARACTERIZED TRANSCRIPTIONAL REGULATORY PROTEIN"/>
    <property type="match status" value="1"/>
</dbReference>
<evidence type="ECO:0000313" key="7">
    <source>
        <dbReference type="Proteomes" id="UP000699042"/>
    </source>
</evidence>
<dbReference type="SMART" id="SM00906">
    <property type="entry name" value="Fungal_trans"/>
    <property type="match status" value="1"/>
</dbReference>